<dbReference type="GO" id="GO:0016787">
    <property type="term" value="F:hydrolase activity"/>
    <property type="evidence" value="ECO:0007669"/>
    <property type="project" value="UniProtKB-KW"/>
</dbReference>
<accession>A0AA47B331</accession>
<dbReference type="PANTHER" id="PTHR47478">
    <property type="match status" value="1"/>
</dbReference>
<dbReference type="InterPro" id="IPR041492">
    <property type="entry name" value="HAD_2"/>
</dbReference>
<gene>
    <name evidence="1" type="ORF">LDX53_06470</name>
</gene>
<proteinExistence type="predicted"/>
<sequence length="218" mass="25231">MAKFQTLIFILEGSLLDEKIAEQSALKQTLKSTGRDFGPSERLKYNSVRENNKLLGFEDRIQLILQTFFHENWQDAGQIFIKELQKQNRLNKEVLPFLNKVNCKVKLILLAKENKKVALQRMKNTELVNYFPFAYFKDDFTEKLPHKKVLTTILQKQNLAFATSLVIGTDLADEIQAAENAKIQSLWLAPKKVKMPISPHPTLHLNKLNDLLFYLELS</sequence>
<dbReference type="Gene3D" id="3.40.50.1000">
    <property type="entry name" value="HAD superfamily/HAD-like"/>
    <property type="match status" value="1"/>
</dbReference>
<dbReference type="InterPro" id="IPR036412">
    <property type="entry name" value="HAD-like_sf"/>
</dbReference>
<dbReference type="AlphaFoldDB" id="A0AA47B331"/>
<organism evidence="1 2">
    <name type="scientific">Lactobacillus helsingborgensis</name>
    <dbReference type="NCBI Taxonomy" id="1218494"/>
    <lineage>
        <taxon>Bacteria</taxon>
        <taxon>Bacillati</taxon>
        <taxon>Bacillota</taxon>
        <taxon>Bacilli</taxon>
        <taxon>Lactobacillales</taxon>
        <taxon>Lactobacillaceae</taxon>
        <taxon>Lactobacillus</taxon>
    </lineage>
</organism>
<keyword evidence="2" id="KW-1185">Reference proteome</keyword>
<dbReference type="Proteomes" id="UP001164557">
    <property type="component" value="Chromosome"/>
</dbReference>
<dbReference type="RefSeq" id="WP_046327465.1">
    <property type="nucleotide sequence ID" value="NZ_CP084389.1"/>
</dbReference>
<name>A0AA47B331_9LACO</name>
<dbReference type="Pfam" id="PF13419">
    <property type="entry name" value="HAD_2"/>
    <property type="match status" value="1"/>
</dbReference>
<dbReference type="Gene3D" id="1.10.150.520">
    <property type="match status" value="1"/>
</dbReference>
<dbReference type="PANTHER" id="PTHR47478:SF1">
    <property type="entry name" value="PYRIMIDINE 5'-NUCLEOTIDASE YJJG"/>
    <property type="match status" value="1"/>
</dbReference>
<dbReference type="EMBL" id="CP084389">
    <property type="protein sequence ID" value="UZX29219.1"/>
    <property type="molecule type" value="Genomic_DNA"/>
</dbReference>
<reference evidence="1" key="1">
    <citation type="submission" date="2021-09" db="EMBL/GenBank/DDBJ databases">
        <title>Lactobacillus species from Apis mellifera, Switzerland.</title>
        <authorList>
            <person name="Pfister J."/>
            <person name="Brown A."/>
            <person name="Neumann P."/>
            <person name="Collaud A."/>
            <person name="Retschnig G."/>
            <person name="Perreten V."/>
        </authorList>
    </citation>
    <scope>NUCLEOTIDE SEQUENCE</scope>
    <source>
        <strain evidence="1">IBH002</strain>
    </source>
</reference>
<evidence type="ECO:0000313" key="1">
    <source>
        <dbReference type="EMBL" id="UZX29219.1"/>
    </source>
</evidence>
<dbReference type="InterPro" id="IPR023214">
    <property type="entry name" value="HAD_sf"/>
</dbReference>
<dbReference type="InterPro" id="IPR052550">
    <property type="entry name" value="Pyrimidine_5'-ntase_YjjG"/>
</dbReference>
<keyword evidence="1" id="KW-0378">Hydrolase</keyword>
<dbReference type="SUPFAM" id="SSF56784">
    <property type="entry name" value="HAD-like"/>
    <property type="match status" value="1"/>
</dbReference>
<evidence type="ECO:0000313" key="2">
    <source>
        <dbReference type="Proteomes" id="UP001164557"/>
    </source>
</evidence>
<protein>
    <submittedName>
        <fullName evidence="1">HAD hydrolase-like protein</fullName>
    </submittedName>
</protein>
<dbReference type="CDD" id="cd01427">
    <property type="entry name" value="HAD_like"/>
    <property type="match status" value="1"/>
</dbReference>